<feature type="region of interest" description="Disordered" evidence="1">
    <location>
        <begin position="16"/>
        <end position="42"/>
    </location>
</feature>
<sequence length="243" mass="28116">MGGRRKFRNITMCDVPRQGVTPHDLVEDDDETEPPSQPLDTMHDDTLVQETEMGSDIGMATKTTSTRLGRGATKIHKQWNTGKKFEVEWNTTNKVVTGKDSAAVTSCVGILARNTFRFPLKYPSYTNVPKLDILWTEIQENTNLPMEANYYVLKDFGNAWKAWKCKVKKMYFKPNRDNPDLLELCPPIMDTEQWKELVEYWLRDDIEKISEKNARNQKLNLFPHRTGRTSFDVIINELEKVLA</sequence>
<organism evidence="2 3">
    <name type="scientific">Lithospermum erythrorhizon</name>
    <name type="common">Purple gromwell</name>
    <name type="synonym">Lithospermum officinale var. erythrorhizon</name>
    <dbReference type="NCBI Taxonomy" id="34254"/>
    <lineage>
        <taxon>Eukaryota</taxon>
        <taxon>Viridiplantae</taxon>
        <taxon>Streptophyta</taxon>
        <taxon>Embryophyta</taxon>
        <taxon>Tracheophyta</taxon>
        <taxon>Spermatophyta</taxon>
        <taxon>Magnoliopsida</taxon>
        <taxon>eudicotyledons</taxon>
        <taxon>Gunneridae</taxon>
        <taxon>Pentapetalae</taxon>
        <taxon>asterids</taxon>
        <taxon>lamiids</taxon>
        <taxon>Boraginales</taxon>
        <taxon>Boraginaceae</taxon>
        <taxon>Boraginoideae</taxon>
        <taxon>Lithospermeae</taxon>
        <taxon>Lithospermum</taxon>
    </lineage>
</organism>
<dbReference type="Proteomes" id="UP001454036">
    <property type="component" value="Unassembled WGS sequence"/>
</dbReference>
<dbReference type="AlphaFoldDB" id="A0AAV3NPL8"/>
<dbReference type="EMBL" id="BAABME010000216">
    <property type="protein sequence ID" value="GAA0140771.1"/>
    <property type="molecule type" value="Genomic_DNA"/>
</dbReference>
<dbReference type="Pfam" id="PF03004">
    <property type="entry name" value="Transposase_24"/>
    <property type="match status" value="1"/>
</dbReference>
<accession>A0AAV3NPL8</accession>
<reference evidence="2 3" key="1">
    <citation type="submission" date="2024-01" db="EMBL/GenBank/DDBJ databases">
        <title>The complete chloroplast genome sequence of Lithospermum erythrorhizon: insights into the phylogenetic relationship among Boraginaceae species and the maternal lineages of purple gromwells.</title>
        <authorList>
            <person name="Okada T."/>
            <person name="Watanabe K."/>
        </authorList>
    </citation>
    <scope>NUCLEOTIDE SEQUENCE [LARGE SCALE GENOMIC DNA]</scope>
</reference>
<proteinExistence type="predicted"/>
<name>A0AAV3NPL8_LITER</name>
<evidence type="ECO:0000313" key="2">
    <source>
        <dbReference type="EMBL" id="GAA0140771.1"/>
    </source>
</evidence>
<dbReference type="PANTHER" id="PTHR33144:SF25">
    <property type="entry name" value="DUF4216 DOMAIN-CONTAINING PROTEIN"/>
    <property type="match status" value="1"/>
</dbReference>
<gene>
    <name evidence="2" type="ORF">LIER_02062</name>
</gene>
<comment type="caution">
    <text evidence="2">The sequence shown here is derived from an EMBL/GenBank/DDBJ whole genome shotgun (WGS) entry which is preliminary data.</text>
</comment>
<evidence type="ECO:0000313" key="3">
    <source>
        <dbReference type="Proteomes" id="UP001454036"/>
    </source>
</evidence>
<dbReference type="InterPro" id="IPR004252">
    <property type="entry name" value="Probable_transposase_24"/>
</dbReference>
<keyword evidence="3" id="KW-1185">Reference proteome</keyword>
<protein>
    <submittedName>
        <fullName evidence="2">Uncharacterized protein</fullName>
    </submittedName>
</protein>
<evidence type="ECO:0000256" key="1">
    <source>
        <dbReference type="SAM" id="MobiDB-lite"/>
    </source>
</evidence>
<dbReference type="PANTHER" id="PTHR33144">
    <property type="entry name" value="OS10G0409366 PROTEIN-RELATED"/>
    <property type="match status" value="1"/>
</dbReference>